<evidence type="ECO:0000256" key="2">
    <source>
        <dbReference type="PROSITE-ProRule" id="PRU00330"/>
    </source>
</evidence>
<dbReference type="EMBL" id="UZAK01038480">
    <property type="protein sequence ID" value="VDP61220.1"/>
    <property type="molecule type" value="Genomic_DNA"/>
</dbReference>
<dbReference type="STRING" id="6186.A0A183KMJ4"/>
<dbReference type="Pfam" id="PF10557">
    <property type="entry name" value="Cullin_Nedd8"/>
    <property type="match status" value="1"/>
</dbReference>
<comment type="similarity">
    <text evidence="2">Belongs to the cullin family.</text>
</comment>
<dbReference type="InterPro" id="IPR019559">
    <property type="entry name" value="Cullin_neddylation_domain"/>
</dbReference>
<dbReference type="InterPro" id="IPR016158">
    <property type="entry name" value="Cullin_homology"/>
</dbReference>
<dbReference type="InterPro" id="IPR059120">
    <property type="entry name" value="Cullin-like_AB"/>
</dbReference>
<dbReference type="PROSITE" id="PS50069">
    <property type="entry name" value="CULLIN_2"/>
    <property type="match status" value="1"/>
</dbReference>
<keyword evidence="1" id="KW-0832">Ubl conjugation</keyword>
<dbReference type="GO" id="GO:0006511">
    <property type="term" value="P:ubiquitin-dependent protein catabolic process"/>
    <property type="evidence" value="ECO:0007669"/>
    <property type="project" value="InterPro"/>
</dbReference>
<protein>
    <submittedName>
        <fullName evidence="6">CULLIN_2 domain-containing protein</fullName>
    </submittedName>
</protein>
<dbReference type="PANTHER" id="PTHR11932">
    <property type="entry name" value="CULLIN"/>
    <property type="match status" value="1"/>
</dbReference>
<dbReference type="PROSITE" id="PS01256">
    <property type="entry name" value="CULLIN_1"/>
    <property type="match status" value="1"/>
</dbReference>
<dbReference type="Gene3D" id="1.10.10.10">
    <property type="entry name" value="Winged helix-like DNA-binding domain superfamily/Winged helix DNA-binding domain"/>
    <property type="match status" value="2"/>
</dbReference>
<keyword evidence="5" id="KW-1185">Reference proteome</keyword>
<evidence type="ECO:0000313" key="4">
    <source>
        <dbReference type="EMBL" id="VDP61220.1"/>
    </source>
</evidence>
<dbReference type="GO" id="GO:0031625">
    <property type="term" value="F:ubiquitin protein ligase binding"/>
    <property type="evidence" value="ECO:0007669"/>
    <property type="project" value="InterPro"/>
</dbReference>
<dbReference type="AlphaFoldDB" id="A0A183KMJ4"/>
<evidence type="ECO:0000256" key="1">
    <source>
        <dbReference type="ARBA" id="ARBA00022843"/>
    </source>
</evidence>
<dbReference type="FunFam" id="1.10.10.10:FF:000050">
    <property type="entry name" value="Cullin 4B"/>
    <property type="match status" value="1"/>
</dbReference>
<dbReference type="InterPro" id="IPR036388">
    <property type="entry name" value="WH-like_DNA-bd_sf"/>
</dbReference>
<dbReference type="InterPro" id="IPR016157">
    <property type="entry name" value="Cullin_CS"/>
</dbReference>
<dbReference type="SMART" id="SM00884">
    <property type="entry name" value="Cullin_Nedd8"/>
    <property type="match status" value="1"/>
</dbReference>
<name>A0A183KMJ4_9TREM</name>
<sequence>MHKPISGHQLLWDFTSLRCSTALWIRPLGQRTQTPNLRKELQVSELQALVLLQFNQSDNAPITYTTIAENTGIEEKELKRTLLSLAAGKGQRVLKKNPGEQEQVATEERVFADRVAHVDCCIVRIMKTRKTIDHNSLLSEVYKQLQFPLKASDVKKRIENLIERDYMKRDSSNAATYHYVS</sequence>
<dbReference type="InterPro" id="IPR045093">
    <property type="entry name" value="Cullin"/>
</dbReference>
<feature type="domain" description="Cullin family profile" evidence="3">
    <location>
        <begin position="1"/>
        <end position="86"/>
    </location>
</feature>
<reference evidence="4 5" key="2">
    <citation type="submission" date="2018-11" db="EMBL/GenBank/DDBJ databases">
        <authorList>
            <consortium name="Pathogen Informatics"/>
        </authorList>
    </citation>
    <scope>NUCLEOTIDE SEQUENCE [LARGE SCALE GENOMIC DNA]</scope>
    <source>
        <strain evidence="4">Dakar</strain>
        <strain evidence="5">Dakar, Senegal</strain>
    </source>
</reference>
<dbReference type="InterPro" id="IPR036317">
    <property type="entry name" value="Cullin_homology_sf"/>
</dbReference>
<organism evidence="6">
    <name type="scientific">Schistosoma curassoni</name>
    <dbReference type="NCBI Taxonomy" id="6186"/>
    <lineage>
        <taxon>Eukaryota</taxon>
        <taxon>Metazoa</taxon>
        <taxon>Spiralia</taxon>
        <taxon>Lophotrochozoa</taxon>
        <taxon>Platyhelminthes</taxon>
        <taxon>Trematoda</taxon>
        <taxon>Digenea</taxon>
        <taxon>Strigeidida</taxon>
        <taxon>Schistosomatoidea</taxon>
        <taxon>Schistosomatidae</taxon>
        <taxon>Schistosoma</taxon>
    </lineage>
</organism>
<accession>A0A183KMJ4</accession>
<evidence type="ECO:0000259" key="3">
    <source>
        <dbReference type="PROSITE" id="PS50069"/>
    </source>
</evidence>
<dbReference type="Pfam" id="PF26557">
    <property type="entry name" value="Cullin_AB"/>
    <property type="match status" value="1"/>
</dbReference>
<dbReference type="WBParaSite" id="SCUD_0001627101-mRNA-1">
    <property type="protein sequence ID" value="SCUD_0001627101-mRNA-1"/>
    <property type="gene ID" value="SCUD_0001627101"/>
</dbReference>
<gene>
    <name evidence="4" type="ORF">SCUD_LOCUS16268</name>
</gene>
<evidence type="ECO:0000313" key="5">
    <source>
        <dbReference type="Proteomes" id="UP000279833"/>
    </source>
</evidence>
<dbReference type="GO" id="GO:0031461">
    <property type="term" value="C:cullin-RING ubiquitin ligase complex"/>
    <property type="evidence" value="ECO:0007669"/>
    <property type="project" value="InterPro"/>
</dbReference>
<reference evidence="6" key="1">
    <citation type="submission" date="2016-06" db="UniProtKB">
        <authorList>
            <consortium name="WormBaseParasite"/>
        </authorList>
    </citation>
    <scope>IDENTIFICATION</scope>
</reference>
<dbReference type="InterPro" id="IPR036390">
    <property type="entry name" value="WH_DNA-bd_sf"/>
</dbReference>
<dbReference type="Proteomes" id="UP000279833">
    <property type="component" value="Unassembled WGS sequence"/>
</dbReference>
<proteinExistence type="inferred from homology"/>
<dbReference type="SUPFAM" id="SSF46785">
    <property type="entry name" value="Winged helix' DNA-binding domain"/>
    <property type="match status" value="1"/>
</dbReference>
<evidence type="ECO:0000313" key="6">
    <source>
        <dbReference type="WBParaSite" id="SCUD_0001627101-mRNA-1"/>
    </source>
</evidence>
<dbReference type="SUPFAM" id="SSF75632">
    <property type="entry name" value="Cullin homology domain"/>
    <property type="match status" value="1"/>
</dbReference>